<evidence type="ECO:0000313" key="1">
    <source>
        <dbReference type="EMBL" id="SDZ88304.1"/>
    </source>
</evidence>
<name>A0A1H3WPN9_BIZPA</name>
<gene>
    <name evidence="1" type="ORF">SAMN04487990_103177</name>
</gene>
<sequence length="501" mass="59088">MTDLNAIVSTFSSEEQQQFIQFLEKKNKRKDTKNIQLFKLLVKNNLSSDALCTSLYKTNNKSAYHALRKRLYHAIIDFVATINLEEGHSIDMQLIKYILAARAFLLQHQYAVAYAILNKAEVLAQEHYLFAILNEIYHTQIQYAYAYPKIELTTLEQKFKANQKQHYLEDQLNLVYAKIRQALNPSHYKGKPEDFEKLLQHTLNEHHISLQESLSFKSLYQLMTMVSLSAFVTNDYLKIEPFLISTYNKLLSYKNTNRQLYYHIQVLYIIANTLFRNKKFKDSLHYLELMHQQMHLNRNKYYKVFEPKYCLLKALNCNYTNRQTEAISIIKSRNTKNNDDLETALLLSLSLVMFNMQATNYKSALRELATMHHTDSYYESKVGLAWVIKKNLIEIILHIELGNIDLVDSRLLSFKRSYYPYLKSINQQRVLTYLGFVERYYKYSGSVVSATFRAKVEDAFEWVPSEKEDIFVMSFYAWLKSKMENKPLYPITLDLVKQAID</sequence>
<dbReference type="STRING" id="283786.SAMN04487990_103177"/>
<reference evidence="1 2" key="1">
    <citation type="submission" date="2016-10" db="EMBL/GenBank/DDBJ databases">
        <authorList>
            <person name="de Groot N.N."/>
        </authorList>
    </citation>
    <scope>NUCLEOTIDE SEQUENCE [LARGE SCALE GENOMIC DNA]</scope>
    <source>
        <strain evidence="1 2">DSM 23842</strain>
    </source>
</reference>
<proteinExistence type="predicted"/>
<dbReference type="AlphaFoldDB" id="A0A1H3WPN9"/>
<protein>
    <submittedName>
        <fullName evidence="1">Uncharacterized protein</fullName>
    </submittedName>
</protein>
<dbReference type="RefSeq" id="WP_092132390.1">
    <property type="nucleotide sequence ID" value="NZ_FNQK01000003.1"/>
</dbReference>
<dbReference type="EMBL" id="FNQK01000003">
    <property type="protein sequence ID" value="SDZ88304.1"/>
    <property type="molecule type" value="Genomic_DNA"/>
</dbReference>
<keyword evidence="2" id="KW-1185">Reference proteome</keyword>
<organism evidence="1 2">
    <name type="scientific">Bizionia paragorgiae</name>
    <dbReference type="NCBI Taxonomy" id="283786"/>
    <lineage>
        <taxon>Bacteria</taxon>
        <taxon>Pseudomonadati</taxon>
        <taxon>Bacteroidota</taxon>
        <taxon>Flavobacteriia</taxon>
        <taxon>Flavobacteriales</taxon>
        <taxon>Flavobacteriaceae</taxon>
        <taxon>Bizionia</taxon>
    </lineage>
</organism>
<dbReference type="OrthoDB" id="732094at2"/>
<dbReference type="Proteomes" id="UP000198846">
    <property type="component" value="Unassembled WGS sequence"/>
</dbReference>
<accession>A0A1H3WPN9</accession>
<evidence type="ECO:0000313" key="2">
    <source>
        <dbReference type="Proteomes" id="UP000198846"/>
    </source>
</evidence>